<keyword evidence="3 6" id="KW-0812">Transmembrane</keyword>
<protein>
    <recommendedName>
        <fullName evidence="6">Copper transport protein</fullName>
    </recommendedName>
</protein>
<feature type="transmembrane region" description="Helical" evidence="6">
    <location>
        <begin position="20"/>
        <end position="42"/>
    </location>
</feature>
<keyword evidence="8" id="KW-1185">Reference proteome</keyword>
<evidence type="ECO:0000256" key="1">
    <source>
        <dbReference type="ARBA" id="ARBA00004141"/>
    </source>
</evidence>
<proteinExistence type="inferred from homology"/>
<evidence type="ECO:0000313" key="7">
    <source>
        <dbReference type="EMBL" id="KAK3945219.1"/>
    </source>
</evidence>
<keyword evidence="5 6" id="KW-0472">Membrane</keyword>
<keyword evidence="6" id="KW-0406">Ion transport</keyword>
<dbReference type="EMBL" id="MU853755">
    <property type="protein sequence ID" value="KAK3945219.1"/>
    <property type="molecule type" value="Genomic_DNA"/>
</dbReference>
<dbReference type="PANTHER" id="PTHR12483:SF73">
    <property type="entry name" value="COPPER TRANSPORT PROTEIN CTR3"/>
    <property type="match status" value="1"/>
</dbReference>
<name>A0AAN6NG88_9PEZI</name>
<keyword evidence="4 6" id="KW-1133">Transmembrane helix</keyword>
<keyword evidence="6" id="KW-0813">Transport</keyword>
<organism evidence="7 8">
    <name type="scientific">Diplogelasinospora grovesii</name>
    <dbReference type="NCBI Taxonomy" id="303347"/>
    <lineage>
        <taxon>Eukaryota</taxon>
        <taxon>Fungi</taxon>
        <taxon>Dikarya</taxon>
        <taxon>Ascomycota</taxon>
        <taxon>Pezizomycotina</taxon>
        <taxon>Sordariomycetes</taxon>
        <taxon>Sordariomycetidae</taxon>
        <taxon>Sordariales</taxon>
        <taxon>Diplogelasinosporaceae</taxon>
        <taxon>Diplogelasinospora</taxon>
    </lineage>
</organism>
<evidence type="ECO:0000256" key="5">
    <source>
        <dbReference type="ARBA" id="ARBA00023136"/>
    </source>
</evidence>
<dbReference type="PANTHER" id="PTHR12483">
    <property type="entry name" value="SOLUTE CARRIER FAMILY 31 COPPER TRANSPORTERS"/>
    <property type="match status" value="1"/>
</dbReference>
<evidence type="ECO:0000256" key="4">
    <source>
        <dbReference type="ARBA" id="ARBA00022989"/>
    </source>
</evidence>
<feature type="transmembrane region" description="Helical" evidence="6">
    <location>
        <begin position="111"/>
        <end position="128"/>
    </location>
</feature>
<accession>A0AAN6NG88</accession>
<dbReference type="AlphaFoldDB" id="A0AAN6NG88"/>
<dbReference type="GO" id="GO:0016020">
    <property type="term" value="C:membrane"/>
    <property type="evidence" value="ECO:0007669"/>
    <property type="project" value="UniProtKB-SubCell"/>
</dbReference>
<gene>
    <name evidence="7" type="ORF">QBC46DRAFT_371575</name>
</gene>
<evidence type="ECO:0000256" key="3">
    <source>
        <dbReference type="ARBA" id="ARBA00022692"/>
    </source>
</evidence>
<comment type="subcellular location">
    <subcellularLocation>
        <location evidence="1 6">Membrane</location>
        <topology evidence="1 6">Multi-pass membrane protein</topology>
    </subcellularLocation>
</comment>
<dbReference type="Proteomes" id="UP001303473">
    <property type="component" value="Unassembled WGS sequence"/>
</dbReference>
<evidence type="ECO:0000256" key="2">
    <source>
        <dbReference type="ARBA" id="ARBA00006921"/>
    </source>
</evidence>
<keyword evidence="6" id="KW-0187">Copper transport</keyword>
<comment type="similarity">
    <text evidence="2 6">Belongs to the copper transporter (Ctr) (TC 1.A.56) family. SLC31A subfamily.</text>
</comment>
<dbReference type="GO" id="GO:0005375">
    <property type="term" value="F:copper ion transmembrane transporter activity"/>
    <property type="evidence" value="ECO:0007669"/>
    <property type="project" value="UniProtKB-UniRule"/>
</dbReference>
<sequence>MLWNWYTTDACFLSSSWQIAGPGMFAGTCVGVVCLGITLEFLRRCAREYERYLAGRAADAAANLPTVAELRPPGVAPPPKDEQQAVAVTNSHVHTRPATFRPNFLQQLIRAILYVLEFANAYILMLYVKRVQTTVKV</sequence>
<evidence type="ECO:0000256" key="6">
    <source>
        <dbReference type="RuleBase" id="RU367022"/>
    </source>
</evidence>
<keyword evidence="6" id="KW-0186">Copper</keyword>
<evidence type="ECO:0000313" key="8">
    <source>
        <dbReference type="Proteomes" id="UP001303473"/>
    </source>
</evidence>
<dbReference type="InterPro" id="IPR007274">
    <property type="entry name" value="Cop_transporter"/>
</dbReference>
<reference evidence="8" key="1">
    <citation type="journal article" date="2023" name="Mol. Phylogenet. Evol.">
        <title>Genome-scale phylogeny and comparative genomics of the fungal order Sordariales.</title>
        <authorList>
            <person name="Hensen N."/>
            <person name="Bonometti L."/>
            <person name="Westerberg I."/>
            <person name="Brannstrom I.O."/>
            <person name="Guillou S."/>
            <person name="Cros-Aarteil S."/>
            <person name="Calhoun S."/>
            <person name="Haridas S."/>
            <person name="Kuo A."/>
            <person name="Mondo S."/>
            <person name="Pangilinan J."/>
            <person name="Riley R."/>
            <person name="LaButti K."/>
            <person name="Andreopoulos B."/>
            <person name="Lipzen A."/>
            <person name="Chen C."/>
            <person name="Yan M."/>
            <person name="Daum C."/>
            <person name="Ng V."/>
            <person name="Clum A."/>
            <person name="Steindorff A."/>
            <person name="Ohm R.A."/>
            <person name="Martin F."/>
            <person name="Silar P."/>
            <person name="Natvig D.O."/>
            <person name="Lalanne C."/>
            <person name="Gautier V."/>
            <person name="Ament-Velasquez S.L."/>
            <person name="Kruys A."/>
            <person name="Hutchinson M.I."/>
            <person name="Powell A.J."/>
            <person name="Barry K."/>
            <person name="Miller A.N."/>
            <person name="Grigoriev I.V."/>
            <person name="Debuchy R."/>
            <person name="Gladieux P."/>
            <person name="Hiltunen Thoren M."/>
            <person name="Johannesson H."/>
        </authorList>
    </citation>
    <scope>NUCLEOTIDE SEQUENCE [LARGE SCALE GENOMIC DNA]</scope>
    <source>
        <strain evidence="8">CBS 340.73</strain>
    </source>
</reference>
<dbReference type="Pfam" id="PF04145">
    <property type="entry name" value="Ctr"/>
    <property type="match status" value="1"/>
</dbReference>
<comment type="caution">
    <text evidence="7">The sequence shown here is derived from an EMBL/GenBank/DDBJ whole genome shotgun (WGS) entry which is preliminary data.</text>
</comment>